<dbReference type="InterPro" id="IPR046697">
    <property type="entry name" value="DUF6567"/>
</dbReference>
<sequence length="118" mass="12828">MKKVLVRLSLALSIAIMFSSCASALTGSMTNSAALSSNNFTYLKRDIQGKSQATYVLGIGGMKREAIVKEAKANMLQNFALRDNQTLANVIVDFKYSTFLGIVATTKCYVTADIVEFN</sequence>
<dbReference type="AlphaFoldDB" id="A0A1M6TSQ0"/>
<dbReference type="STRING" id="228958.SAMN04488007_3348"/>
<proteinExistence type="predicted"/>
<evidence type="ECO:0000313" key="3">
    <source>
        <dbReference type="Proteomes" id="UP000184314"/>
    </source>
</evidence>
<evidence type="ECO:0008006" key="4">
    <source>
        <dbReference type="Google" id="ProtNLM"/>
    </source>
</evidence>
<organism evidence="2 3">
    <name type="scientific">Maribacter aquivivus</name>
    <dbReference type="NCBI Taxonomy" id="228958"/>
    <lineage>
        <taxon>Bacteria</taxon>
        <taxon>Pseudomonadati</taxon>
        <taxon>Bacteroidota</taxon>
        <taxon>Flavobacteriia</taxon>
        <taxon>Flavobacteriales</taxon>
        <taxon>Flavobacteriaceae</taxon>
        <taxon>Maribacter</taxon>
    </lineage>
</organism>
<keyword evidence="3" id="KW-1185">Reference proteome</keyword>
<gene>
    <name evidence="2" type="ORF">SAMN04488007_3348</name>
</gene>
<dbReference type="OrthoDB" id="1438710at2"/>
<reference evidence="3" key="1">
    <citation type="submission" date="2016-11" db="EMBL/GenBank/DDBJ databases">
        <authorList>
            <person name="Varghese N."/>
            <person name="Submissions S."/>
        </authorList>
    </citation>
    <scope>NUCLEOTIDE SEQUENCE [LARGE SCALE GENOMIC DNA]</scope>
    <source>
        <strain evidence="3">DSM 16478</strain>
    </source>
</reference>
<evidence type="ECO:0000256" key="1">
    <source>
        <dbReference type="SAM" id="SignalP"/>
    </source>
</evidence>
<accession>A0A1M6TSQ0</accession>
<dbReference type="Proteomes" id="UP000184314">
    <property type="component" value="Unassembled WGS sequence"/>
</dbReference>
<feature type="chain" id="PRO_5012252076" description="Lipoprotein" evidence="1">
    <location>
        <begin position="25"/>
        <end position="118"/>
    </location>
</feature>
<name>A0A1M6TSQ0_9FLAO</name>
<feature type="signal peptide" evidence="1">
    <location>
        <begin position="1"/>
        <end position="24"/>
    </location>
</feature>
<keyword evidence="1" id="KW-0732">Signal</keyword>
<dbReference type="EMBL" id="FQZX01000003">
    <property type="protein sequence ID" value="SHK59967.1"/>
    <property type="molecule type" value="Genomic_DNA"/>
</dbReference>
<protein>
    <recommendedName>
        <fullName evidence="4">Lipoprotein</fullName>
    </recommendedName>
</protein>
<dbReference type="Pfam" id="PF20205">
    <property type="entry name" value="DUF6567"/>
    <property type="match status" value="1"/>
</dbReference>
<evidence type="ECO:0000313" key="2">
    <source>
        <dbReference type="EMBL" id="SHK59967.1"/>
    </source>
</evidence>
<dbReference type="RefSeq" id="WP_073246336.1">
    <property type="nucleotide sequence ID" value="NZ_CANLWT010000003.1"/>
</dbReference>
<dbReference type="PROSITE" id="PS51257">
    <property type="entry name" value="PROKAR_LIPOPROTEIN"/>
    <property type="match status" value="1"/>
</dbReference>